<name>A0A381TS05_9ZZZZ</name>
<evidence type="ECO:0000313" key="1">
    <source>
        <dbReference type="EMBL" id="SVA18609.1"/>
    </source>
</evidence>
<gene>
    <name evidence="1" type="ORF">METZ01_LOCUS71463</name>
</gene>
<dbReference type="AlphaFoldDB" id="A0A381TS05"/>
<organism evidence="1">
    <name type="scientific">marine metagenome</name>
    <dbReference type="NCBI Taxonomy" id="408172"/>
    <lineage>
        <taxon>unclassified sequences</taxon>
        <taxon>metagenomes</taxon>
        <taxon>ecological metagenomes</taxon>
    </lineage>
</organism>
<protein>
    <submittedName>
        <fullName evidence="1">Uncharacterized protein</fullName>
    </submittedName>
</protein>
<accession>A0A381TS05</accession>
<reference evidence="1" key="1">
    <citation type="submission" date="2018-05" db="EMBL/GenBank/DDBJ databases">
        <authorList>
            <person name="Lanie J.A."/>
            <person name="Ng W.-L."/>
            <person name="Kazmierczak K.M."/>
            <person name="Andrzejewski T.M."/>
            <person name="Davidsen T.M."/>
            <person name="Wayne K.J."/>
            <person name="Tettelin H."/>
            <person name="Glass J.I."/>
            <person name="Rusch D."/>
            <person name="Podicherti R."/>
            <person name="Tsui H.-C.T."/>
            <person name="Winkler M.E."/>
        </authorList>
    </citation>
    <scope>NUCLEOTIDE SEQUENCE</scope>
</reference>
<sequence>MFEKDIEWIYDKGIGLKLTLQNKFITDDKYKESKPFLKEYHRKGNAVITATDKLAEYIRNDFPDYKIEASCIQDITDNEHYEKKVATELYDTIVLPIHSNDDLKFIESIKRKDLLRLFMNIECSYNCPSKVCYGTTSKINREERKGMICSLIHLGMERTFYNDDITWSEFYFDLPMYEKMGISKFKLVPPKEDQQRTALMYKRNHQWLAKSAK</sequence>
<dbReference type="EMBL" id="UINC01005035">
    <property type="protein sequence ID" value="SVA18609.1"/>
    <property type="molecule type" value="Genomic_DNA"/>
</dbReference>
<proteinExistence type="predicted"/>